<keyword evidence="5" id="KW-0479">Metal-binding</keyword>
<evidence type="ECO:0000256" key="4">
    <source>
        <dbReference type="ARBA" id="ARBA00022670"/>
    </source>
</evidence>
<dbReference type="PANTHER" id="PTHR11733">
    <property type="entry name" value="ZINC METALLOPROTEASE FAMILY M13 NEPRILYSIN-RELATED"/>
    <property type="match status" value="1"/>
</dbReference>
<accession>A0A182TCQ0</accession>
<keyword evidence="6" id="KW-0378">Hydrolase</keyword>
<evidence type="ECO:0000256" key="8">
    <source>
        <dbReference type="ARBA" id="ARBA00023049"/>
    </source>
</evidence>
<evidence type="ECO:0000256" key="3">
    <source>
        <dbReference type="ARBA" id="ARBA00007357"/>
    </source>
</evidence>
<dbReference type="Proteomes" id="UP000075901">
    <property type="component" value="Unassembled WGS sequence"/>
</dbReference>
<feature type="transmembrane region" description="Helical" evidence="9">
    <location>
        <begin position="74"/>
        <end position="98"/>
    </location>
</feature>
<dbReference type="InterPro" id="IPR024079">
    <property type="entry name" value="MetalloPept_cat_dom_sf"/>
</dbReference>
<evidence type="ECO:0000256" key="9">
    <source>
        <dbReference type="SAM" id="Phobius"/>
    </source>
</evidence>
<reference evidence="13" key="1">
    <citation type="submission" date="2013-09" db="EMBL/GenBank/DDBJ databases">
        <title>The Genome Sequence of Anopheles maculatus species B.</title>
        <authorList>
            <consortium name="The Broad Institute Genomics Platform"/>
            <person name="Neafsey D.E."/>
            <person name="Besansky N."/>
            <person name="Howell P."/>
            <person name="Walton C."/>
            <person name="Young S.K."/>
            <person name="Zeng Q."/>
            <person name="Gargeya S."/>
            <person name="Fitzgerald M."/>
            <person name="Haas B."/>
            <person name="Abouelleil A."/>
            <person name="Allen A.W."/>
            <person name="Alvarado L."/>
            <person name="Arachchi H.M."/>
            <person name="Berlin A.M."/>
            <person name="Chapman S.B."/>
            <person name="Gainer-Dewar J."/>
            <person name="Goldberg J."/>
            <person name="Griggs A."/>
            <person name="Gujja S."/>
            <person name="Hansen M."/>
            <person name="Howarth C."/>
            <person name="Imamovic A."/>
            <person name="Ireland A."/>
            <person name="Larimer J."/>
            <person name="McCowan C."/>
            <person name="Murphy C."/>
            <person name="Pearson M."/>
            <person name="Poon T.W."/>
            <person name="Priest M."/>
            <person name="Roberts A."/>
            <person name="Saif S."/>
            <person name="Shea T."/>
            <person name="Sisk P."/>
            <person name="Sykes S."/>
            <person name="Wortman J."/>
            <person name="Nusbaum C."/>
            <person name="Birren B."/>
        </authorList>
    </citation>
    <scope>NUCLEOTIDE SEQUENCE [LARGE SCALE GENOMIC DNA]</scope>
    <source>
        <strain evidence="13">maculatus3</strain>
    </source>
</reference>
<keyword evidence="8" id="KW-0482">Metalloprotease</keyword>
<protein>
    <submittedName>
        <fullName evidence="12">Uncharacterized protein</fullName>
    </submittedName>
</protein>
<evidence type="ECO:0000259" key="11">
    <source>
        <dbReference type="Pfam" id="PF05649"/>
    </source>
</evidence>
<feature type="domain" description="Peptidase M13 N-terminal" evidence="11">
    <location>
        <begin position="125"/>
        <end position="582"/>
    </location>
</feature>
<dbReference type="CDD" id="cd08662">
    <property type="entry name" value="M13"/>
    <property type="match status" value="1"/>
</dbReference>
<evidence type="ECO:0000259" key="10">
    <source>
        <dbReference type="Pfam" id="PF01431"/>
    </source>
</evidence>
<dbReference type="SUPFAM" id="SSF55486">
    <property type="entry name" value="Metalloproteases ('zincins'), catalytic domain"/>
    <property type="match status" value="2"/>
</dbReference>
<dbReference type="AlphaFoldDB" id="A0A182TCQ0"/>
<evidence type="ECO:0000256" key="6">
    <source>
        <dbReference type="ARBA" id="ARBA00022801"/>
    </source>
</evidence>
<dbReference type="Gene3D" id="3.40.390.10">
    <property type="entry name" value="Collagenase (Catalytic Domain)"/>
    <property type="match status" value="1"/>
</dbReference>
<keyword evidence="9" id="KW-0472">Membrane</keyword>
<evidence type="ECO:0000256" key="1">
    <source>
        <dbReference type="ARBA" id="ARBA00001947"/>
    </source>
</evidence>
<keyword evidence="13" id="KW-1185">Reference proteome</keyword>
<evidence type="ECO:0000256" key="5">
    <source>
        <dbReference type="ARBA" id="ARBA00022723"/>
    </source>
</evidence>
<dbReference type="Pfam" id="PF01431">
    <property type="entry name" value="Peptidase_M13"/>
    <property type="match status" value="1"/>
</dbReference>
<dbReference type="VEuPathDB" id="VectorBase:AMAM024244"/>
<name>A0A182TCQ0_9DIPT</name>
<keyword evidence="9" id="KW-0812">Transmembrane</keyword>
<sequence length="888" mass="102037">MSSLSPLLAHLFSQASVESLSFFVSFHPGLLSLILGQESEKSSITQPNIVPTAGNPYLIGIQSRFRRRYYHKSILLFLLLVIFILTIAIIVIACLLHFPPEICHTADCLRSAAALKHSMDLTVDPCEDFYEYACGNWEDEHPRPDSYASFDWFSERQAKILRNIRHYLQANNSEFDPKPVVQARDMYTACMNLTAMDRLGYGPVLKYLKQFNLPPYPTILNVTDAAEAPVFKGYAFDWVQSLAKIKQLLGMDIFIGFDVYPDPRHRDYNRLVLGTPESGSDLPFNTDILKRLRHGRTRRKLMVSADDESDDAEAEEEEDSASVRAYKKFMISVMKLLVNHTDPTIKLETFDAQFEKAATIVVQFSDSITKFNREAENASKSTNLEDRLNLQDIVYYTVTDLQNITDAHLSPKDPLLIWEKLVTSVFEGIPEAQLNLQEEMILTSNADILYLKLLVEYLSVTPLAHIELYIWWTVVEELILHTTMEVRKLYYDYYKSITPSDGFSSRTLYCTGTVNRLLGMAVSYAISSDNFTQQTKPRVQNMLRYIRTAFEGLVRDTTWMDWPTKQSTLRKSEAMRSLIGFPEWILDHRELEQHYHGVNLDAGQHQSIPTHPGYNGRNVYCVLLFCFMLSELSLRRNGQLKVNASTHLENMMEEIQRKNIIKLRRWRQKHELSWETLPTNVNAFHTFQENAITIPIAILQYPFYHLGLEALNYGALGTILGHELTHGFDDSGRQFDKNGNLKQWWTNKTVQEYVNRTVCFVKQYSQYYIPEADDYIDGLLTLGENIADNGGVREAFRAYQLYTKHAGKEPLLPGFEDYTHEQLFFIAYGNIWCESNTQAAAKAYLDDSHCPGKFRLKGVLTNSPEFSQTFGCKSGTVMNPSKDKCRIW</sequence>
<evidence type="ECO:0000256" key="2">
    <source>
        <dbReference type="ARBA" id="ARBA00004401"/>
    </source>
</evidence>
<comment type="subcellular location">
    <subcellularLocation>
        <location evidence="2">Cell membrane</location>
        <topology evidence="2">Single-pass type II membrane protein</topology>
    </subcellularLocation>
</comment>
<proteinExistence type="inferred from homology"/>
<dbReference type="InterPro" id="IPR042089">
    <property type="entry name" value="Peptidase_M13_dom_2"/>
</dbReference>
<dbReference type="InterPro" id="IPR018497">
    <property type="entry name" value="Peptidase_M13_C"/>
</dbReference>
<dbReference type="GO" id="GO:0005886">
    <property type="term" value="C:plasma membrane"/>
    <property type="evidence" value="ECO:0007669"/>
    <property type="project" value="UniProtKB-SubCell"/>
</dbReference>
<dbReference type="Gene3D" id="1.10.1380.10">
    <property type="entry name" value="Neutral endopeptidase , domain2"/>
    <property type="match status" value="1"/>
</dbReference>
<dbReference type="InterPro" id="IPR008753">
    <property type="entry name" value="Peptidase_M13_N"/>
</dbReference>
<dbReference type="PANTHER" id="PTHR11733:SF133">
    <property type="entry name" value="PHOSPHATE-REGULATING NEUTRAL ENDOPEPTIDASE PHEX"/>
    <property type="match status" value="1"/>
</dbReference>
<keyword evidence="7" id="KW-0862">Zinc</keyword>
<comment type="cofactor">
    <cofactor evidence="1">
        <name>Zn(2+)</name>
        <dbReference type="ChEBI" id="CHEBI:29105"/>
    </cofactor>
</comment>
<keyword evidence="9" id="KW-1133">Transmembrane helix</keyword>
<dbReference type="EnsemblMetazoa" id="AMAM024244-RA">
    <property type="protein sequence ID" value="AMAM024244-PA"/>
    <property type="gene ID" value="AMAM024244"/>
</dbReference>
<dbReference type="GO" id="GO:0046872">
    <property type="term" value="F:metal ion binding"/>
    <property type="evidence" value="ECO:0007669"/>
    <property type="project" value="UniProtKB-KW"/>
</dbReference>
<evidence type="ECO:0000256" key="7">
    <source>
        <dbReference type="ARBA" id="ARBA00022833"/>
    </source>
</evidence>
<dbReference type="InterPro" id="IPR000718">
    <property type="entry name" value="Peptidase_M13"/>
</dbReference>
<feature type="domain" description="Peptidase M13 C-terminal" evidence="10">
    <location>
        <begin position="682"/>
        <end position="884"/>
    </location>
</feature>
<dbReference type="GO" id="GO:0004222">
    <property type="term" value="F:metalloendopeptidase activity"/>
    <property type="evidence" value="ECO:0007669"/>
    <property type="project" value="InterPro"/>
</dbReference>
<evidence type="ECO:0000313" key="12">
    <source>
        <dbReference type="EnsemblMetazoa" id="AMAM024244-PA"/>
    </source>
</evidence>
<keyword evidence="4" id="KW-0645">Protease</keyword>
<dbReference type="GO" id="GO:0016485">
    <property type="term" value="P:protein processing"/>
    <property type="evidence" value="ECO:0007669"/>
    <property type="project" value="TreeGrafter"/>
</dbReference>
<dbReference type="PROSITE" id="PS51885">
    <property type="entry name" value="NEPRILYSIN"/>
    <property type="match status" value="1"/>
</dbReference>
<dbReference type="PRINTS" id="PR00786">
    <property type="entry name" value="NEPRILYSIN"/>
</dbReference>
<comment type="similarity">
    <text evidence="3">Belongs to the peptidase M13 family.</text>
</comment>
<evidence type="ECO:0000313" key="13">
    <source>
        <dbReference type="Proteomes" id="UP000075901"/>
    </source>
</evidence>
<reference evidence="12" key="2">
    <citation type="submission" date="2020-05" db="UniProtKB">
        <authorList>
            <consortium name="EnsemblMetazoa"/>
        </authorList>
    </citation>
    <scope>IDENTIFICATION</scope>
    <source>
        <strain evidence="12">maculatus3</strain>
    </source>
</reference>
<organism evidence="12 13">
    <name type="scientific">Anopheles maculatus</name>
    <dbReference type="NCBI Taxonomy" id="74869"/>
    <lineage>
        <taxon>Eukaryota</taxon>
        <taxon>Metazoa</taxon>
        <taxon>Ecdysozoa</taxon>
        <taxon>Arthropoda</taxon>
        <taxon>Hexapoda</taxon>
        <taxon>Insecta</taxon>
        <taxon>Pterygota</taxon>
        <taxon>Neoptera</taxon>
        <taxon>Endopterygota</taxon>
        <taxon>Diptera</taxon>
        <taxon>Nematocera</taxon>
        <taxon>Culicoidea</taxon>
        <taxon>Culicidae</taxon>
        <taxon>Anophelinae</taxon>
        <taxon>Anopheles</taxon>
        <taxon>Anopheles maculatus group</taxon>
    </lineage>
</organism>
<dbReference type="Pfam" id="PF05649">
    <property type="entry name" value="Peptidase_M13_N"/>
    <property type="match status" value="1"/>
</dbReference>